<dbReference type="InterPro" id="IPR050789">
    <property type="entry name" value="Diverse_Enzym_Activities"/>
</dbReference>
<accession>A0A1X7IYI0</accession>
<dbReference type="Gene3D" id="3.40.710.10">
    <property type="entry name" value="DD-peptidase/beta-lactamase superfamily"/>
    <property type="match status" value="1"/>
</dbReference>
<dbReference type="SUPFAM" id="SSF56601">
    <property type="entry name" value="beta-lactamase/transpeptidase-like"/>
    <property type="match status" value="1"/>
</dbReference>
<dbReference type="RefSeq" id="WP_085493191.1">
    <property type="nucleotide sequence ID" value="NZ_FXAZ01000001.1"/>
</dbReference>
<dbReference type="PANTHER" id="PTHR43283:SF7">
    <property type="entry name" value="BETA-LACTAMASE-RELATED DOMAIN-CONTAINING PROTEIN"/>
    <property type="match status" value="1"/>
</dbReference>
<feature type="domain" description="Beta-lactamase-related" evidence="1">
    <location>
        <begin position="28"/>
        <end position="308"/>
    </location>
</feature>
<dbReference type="OrthoDB" id="2356735at2"/>
<dbReference type="Pfam" id="PF00144">
    <property type="entry name" value="Beta-lactamase"/>
    <property type="match status" value="1"/>
</dbReference>
<dbReference type="InterPro" id="IPR012338">
    <property type="entry name" value="Beta-lactam/transpept-like"/>
</dbReference>
<evidence type="ECO:0000313" key="3">
    <source>
        <dbReference type="Proteomes" id="UP000193834"/>
    </source>
</evidence>
<gene>
    <name evidence="2" type="ORF">SAMN06295960_0995</name>
</gene>
<reference evidence="2 3" key="1">
    <citation type="submission" date="2017-04" db="EMBL/GenBank/DDBJ databases">
        <authorList>
            <person name="Afonso C.L."/>
            <person name="Miller P.J."/>
            <person name="Scott M.A."/>
            <person name="Spackman E."/>
            <person name="Goraichik I."/>
            <person name="Dimitrov K.M."/>
            <person name="Suarez D.L."/>
            <person name="Swayne D.E."/>
        </authorList>
    </citation>
    <scope>NUCLEOTIDE SEQUENCE [LARGE SCALE GENOMIC DNA]</scope>
    <source>
        <strain evidence="2 3">11</strain>
    </source>
</reference>
<proteinExistence type="predicted"/>
<name>A0A1X7IYI0_9BACL</name>
<organism evidence="2 3">
    <name type="scientific">Paenibacillus aquistagni</name>
    <dbReference type="NCBI Taxonomy" id="1852522"/>
    <lineage>
        <taxon>Bacteria</taxon>
        <taxon>Bacillati</taxon>
        <taxon>Bacillota</taxon>
        <taxon>Bacilli</taxon>
        <taxon>Bacillales</taxon>
        <taxon>Paenibacillaceae</taxon>
        <taxon>Paenibacillus</taxon>
    </lineage>
</organism>
<dbReference type="InterPro" id="IPR001466">
    <property type="entry name" value="Beta-lactam-related"/>
</dbReference>
<evidence type="ECO:0000313" key="2">
    <source>
        <dbReference type="EMBL" id="SMG20062.1"/>
    </source>
</evidence>
<dbReference type="AlphaFoldDB" id="A0A1X7IYI0"/>
<dbReference type="STRING" id="1852522.SAMN06295960_0995"/>
<dbReference type="EMBL" id="FXAZ01000001">
    <property type="protein sequence ID" value="SMG20062.1"/>
    <property type="molecule type" value="Genomic_DNA"/>
</dbReference>
<evidence type="ECO:0000259" key="1">
    <source>
        <dbReference type="Pfam" id="PF00144"/>
    </source>
</evidence>
<protein>
    <submittedName>
        <fullName evidence="2">CubicO group peptidase, beta-lactamase class C family</fullName>
    </submittedName>
</protein>
<dbReference type="PANTHER" id="PTHR43283">
    <property type="entry name" value="BETA-LACTAMASE-RELATED"/>
    <property type="match status" value="1"/>
</dbReference>
<sequence length="329" mass="37783">MELKLSLNHESFKRLNQYVLETKEWIQASAASVLIIKDGEIVNEQYYGSHDHTEHSRKVDRHSQFNIASIRKTYLGFAISLALYERKIKSLDDCITNYISNQDGNVLKGTTIRHLLTHTHGLYNLEKRLFEAGTDWKYNNAGVNLLIKLVQTVFQKSLAEVIRDNILIPCQLTETGWRKLKKECLVWVDESYNDEQGNEANLFVSTRELGYWGYLHLTQGDVQGNQIVPQAVFEQVANIISPELIDKQLPKHGFFWWVQDEPSLSSELGIQLPKGSFQSLGIFGCAVLVIPRHNVVAVRMYNQIESNPQGYHYLHDIQSFGNLVLQECF</sequence>
<dbReference type="Proteomes" id="UP000193834">
    <property type="component" value="Unassembled WGS sequence"/>
</dbReference>
<keyword evidence="3" id="KW-1185">Reference proteome</keyword>